<feature type="region of interest" description="Disordered" evidence="7">
    <location>
        <begin position="149"/>
        <end position="182"/>
    </location>
</feature>
<feature type="compositionally biased region" description="Acidic residues" evidence="7">
    <location>
        <begin position="344"/>
        <end position="359"/>
    </location>
</feature>
<dbReference type="PRINTS" id="PR00503">
    <property type="entry name" value="BROMODOMAIN"/>
</dbReference>
<organism evidence="10 11">
    <name type="scientific">Acanthisitta chloris</name>
    <name type="common">rifleman</name>
    <dbReference type="NCBI Taxonomy" id="57068"/>
    <lineage>
        <taxon>Eukaryota</taxon>
        <taxon>Metazoa</taxon>
        <taxon>Chordata</taxon>
        <taxon>Craniata</taxon>
        <taxon>Vertebrata</taxon>
        <taxon>Euteleostomi</taxon>
        <taxon>Archelosauria</taxon>
        <taxon>Archosauria</taxon>
        <taxon>Dinosauria</taxon>
        <taxon>Saurischia</taxon>
        <taxon>Theropoda</taxon>
        <taxon>Coelurosauria</taxon>
        <taxon>Aves</taxon>
        <taxon>Neognathae</taxon>
        <taxon>Neoaves</taxon>
        <taxon>Telluraves</taxon>
        <taxon>Australaves</taxon>
        <taxon>Passeriformes</taxon>
        <taxon>Acanthisittidae</taxon>
        <taxon>Acanthisitta</taxon>
    </lineage>
</organism>
<feature type="compositionally biased region" description="Low complexity" evidence="7">
    <location>
        <begin position="574"/>
        <end position="614"/>
    </location>
</feature>
<dbReference type="GO" id="GO:0006355">
    <property type="term" value="P:regulation of DNA-templated transcription"/>
    <property type="evidence" value="ECO:0007669"/>
    <property type="project" value="TreeGrafter"/>
</dbReference>
<feature type="compositionally biased region" description="Polar residues" evidence="7">
    <location>
        <begin position="97"/>
        <end position="128"/>
    </location>
</feature>
<dbReference type="InterPro" id="IPR027353">
    <property type="entry name" value="NET_dom"/>
</dbReference>
<dbReference type="GO" id="GO:0000785">
    <property type="term" value="C:chromatin"/>
    <property type="evidence" value="ECO:0007669"/>
    <property type="project" value="TreeGrafter"/>
</dbReference>
<dbReference type="InterPro" id="IPR001487">
    <property type="entry name" value="Bromodomain"/>
</dbReference>
<evidence type="ECO:0000259" key="8">
    <source>
        <dbReference type="PROSITE" id="PS50014"/>
    </source>
</evidence>
<feature type="domain" description="Bromo" evidence="8">
    <location>
        <begin position="6"/>
        <end position="57"/>
    </location>
</feature>
<dbReference type="SMART" id="SM00297">
    <property type="entry name" value="BROMO"/>
    <property type="match status" value="2"/>
</dbReference>
<feature type="non-terminal residue" evidence="10">
    <location>
        <position position="614"/>
    </location>
</feature>
<feature type="domain" description="NET" evidence="9">
    <location>
        <begin position="447"/>
        <end position="529"/>
    </location>
</feature>
<dbReference type="InterPro" id="IPR050935">
    <property type="entry name" value="Bromo_chromatin_reader"/>
</dbReference>
<dbReference type="GO" id="GO:0006338">
    <property type="term" value="P:chromatin remodeling"/>
    <property type="evidence" value="ECO:0007669"/>
    <property type="project" value="TreeGrafter"/>
</dbReference>
<evidence type="ECO:0000256" key="7">
    <source>
        <dbReference type="SAM" id="MobiDB-lite"/>
    </source>
</evidence>
<evidence type="ECO:0000256" key="2">
    <source>
        <dbReference type="ARBA" id="ARBA00023015"/>
    </source>
</evidence>
<dbReference type="Pfam" id="PF00439">
    <property type="entry name" value="Bromodomain"/>
    <property type="match status" value="2"/>
</dbReference>
<name>A0A091MF95_9PASS</name>
<evidence type="ECO:0000256" key="3">
    <source>
        <dbReference type="ARBA" id="ARBA00023117"/>
    </source>
</evidence>
<keyword evidence="1" id="KW-0156">Chromatin regulator</keyword>
<reference evidence="10 11" key="1">
    <citation type="submission" date="2014-04" db="EMBL/GenBank/DDBJ databases">
        <title>Genome evolution of avian class.</title>
        <authorList>
            <person name="Zhang G."/>
            <person name="Li C."/>
        </authorList>
    </citation>
    <scope>NUCLEOTIDE SEQUENCE [LARGE SCALE GENOMIC DNA]</scope>
    <source>
        <strain evidence="10">BGI_N310</strain>
    </source>
</reference>
<keyword evidence="11" id="KW-1185">Reference proteome</keyword>
<dbReference type="Gene3D" id="1.20.920.10">
    <property type="entry name" value="Bromodomain-like"/>
    <property type="match status" value="2"/>
</dbReference>
<evidence type="ECO:0000313" key="10">
    <source>
        <dbReference type="EMBL" id="KFP71826.1"/>
    </source>
</evidence>
<sequence length="614" mass="68286">LSIPQDYYSVIKKPMDLGTIKKRLQHNYYTKAAECMEDFKTMFSNCYIYNEPGDDIVIMAEELEKLLMEKIAQMPLEERPVSLNKGKREGKKPEEAQQPNPGTSKGRSTGQRQAESSEQPPVMTPEQQQVALAPLSAAQLTALMPAADPITKATTPTPSIDAASGESSATFNESKAVKAGRGESEYIVSNKNLKRSLLDSPWSPGPAKKIQLSEELKHCNAILEEMLSKKHAAYAWPFLKPVDAATFPTGENQGSAKCPTNLRTIKEKMDHLEYNNIQEFATDVRSMFMDCYKHHSPDHEIVTMARKLQDVFEMHFAKIPDEPLASAHLPQPLREVSGVYSSESTDDDSSEENSSEDSEAEIRLHLAKLHEQLKAFEQQFWLLTKACLAKWEKKKGKAKSKQRKNKEKAKIKGLIQKKNLQHKKESQKKLSLNIQSKKTMQQVLLAHKPEDDGAKPMNDDEKRQLALDISKLPGEKLVEVAHIIQSGEPALRSSIPDQLEVGIASLNASTLRELEKYVATCLRKRPSEMGAENATMSKEQVNSERKQELEKKQLDVNGELNPKKNFESENKAESSTGPRGLSGSSSSSDSGCSTSSDSSSSDSSGSESGQKIYF</sequence>
<dbReference type="PROSITE" id="PS51525">
    <property type="entry name" value="NET"/>
    <property type="match status" value="1"/>
</dbReference>
<evidence type="ECO:0000256" key="6">
    <source>
        <dbReference type="PROSITE-ProRule" id="PRU00035"/>
    </source>
</evidence>
<feature type="compositionally biased region" description="Basic and acidic residues" evidence="7">
    <location>
        <begin position="541"/>
        <end position="554"/>
    </location>
</feature>
<evidence type="ECO:0000313" key="11">
    <source>
        <dbReference type="Proteomes" id="UP000053537"/>
    </source>
</evidence>
<keyword evidence="2" id="KW-0805">Transcription regulation</keyword>
<feature type="compositionally biased region" description="Basic and acidic residues" evidence="7">
    <location>
        <begin position="561"/>
        <end position="572"/>
    </location>
</feature>
<feature type="domain" description="Bromo" evidence="8">
    <location>
        <begin position="230"/>
        <end position="302"/>
    </location>
</feature>
<feature type="region of interest" description="Disordered" evidence="7">
    <location>
        <begin position="529"/>
        <end position="614"/>
    </location>
</feature>
<feature type="region of interest" description="Disordered" evidence="7">
    <location>
        <begin position="337"/>
        <end position="359"/>
    </location>
</feature>
<dbReference type="SUPFAM" id="SSF47370">
    <property type="entry name" value="Bromodomain"/>
    <property type="match status" value="2"/>
</dbReference>
<evidence type="ECO:0000259" key="9">
    <source>
        <dbReference type="PROSITE" id="PS51525"/>
    </source>
</evidence>
<accession>A0A091MF95</accession>
<dbReference type="PROSITE" id="PS50014">
    <property type="entry name" value="BROMODOMAIN_2"/>
    <property type="match status" value="2"/>
</dbReference>
<dbReference type="Pfam" id="PF17035">
    <property type="entry name" value="BET"/>
    <property type="match status" value="1"/>
</dbReference>
<dbReference type="PANTHER" id="PTHR22880">
    <property type="entry name" value="FALZ-RELATED BROMODOMAIN-CONTAINING PROTEINS"/>
    <property type="match status" value="1"/>
</dbReference>
<evidence type="ECO:0000256" key="5">
    <source>
        <dbReference type="ARBA" id="ARBA00044509"/>
    </source>
</evidence>
<dbReference type="EMBL" id="KK824194">
    <property type="protein sequence ID" value="KFP71826.1"/>
    <property type="molecule type" value="Genomic_DNA"/>
</dbReference>
<dbReference type="AlphaFoldDB" id="A0A091MF95"/>
<dbReference type="Gene3D" id="1.20.1270.220">
    <property type="match status" value="1"/>
</dbReference>
<comment type="similarity">
    <text evidence="5">Belongs to the BET family.</text>
</comment>
<protein>
    <submittedName>
        <fullName evidence="10">Bromodomain testis-specific protein</fullName>
    </submittedName>
</protein>
<proteinExistence type="inferred from homology"/>
<dbReference type="PANTHER" id="PTHR22880:SF175">
    <property type="entry name" value="BROMODOMAIN TESTIS-SPECIFIC PROTEIN"/>
    <property type="match status" value="1"/>
</dbReference>
<evidence type="ECO:0000256" key="1">
    <source>
        <dbReference type="ARBA" id="ARBA00022853"/>
    </source>
</evidence>
<dbReference type="InterPro" id="IPR036427">
    <property type="entry name" value="Bromodomain-like_sf"/>
</dbReference>
<dbReference type="Proteomes" id="UP000053537">
    <property type="component" value="Unassembled WGS sequence"/>
</dbReference>
<dbReference type="InterPro" id="IPR038336">
    <property type="entry name" value="NET_sf"/>
</dbReference>
<evidence type="ECO:0000256" key="4">
    <source>
        <dbReference type="ARBA" id="ARBA00023163"/>
    </source>
</evidence>
<feature type="region of interest" description="Disordered" evidence="7">
    <location>
        <begin position="78"/>
        <end position="128"/>
    </location>
</feature>
<feature type="non-terminal residue" evidence="10">
    <location>
        <position position="1"/>
    </location>
</feature>
<dbReference type="GO" id="GO:0005634">
    <property type="term" value="C:nucleus"/>
    <property type="evidence" value="ECO:0007669"/>
    <property type="project" value="TreeGrafter"/>
</dbReference>
<gene>
    <name evidence="10" type="ORF">N310_08537</name>
</gene>
<keyword evidence="3 6" id="KW-0103">Bromodomain</keyword>
<keyword evidence="4" id="KW-0804">Transcription</keyword>